<comment type="caution">
    <text evidence="1">The sequence shown here is derived from an EMBL/GenBank/DDBJ whole genome shotgun (WGS) entry which is preliminary data.</text>
</comment>
<proteinExistence type="predicted"/>
<dbReference type="Proteomes" id="UP000005695">
    <property type="component" value="Unassembled WGS sequence"/>
</dbReference>
<evidence type="ECO:0000313" key="2">
    <source>
        <dbReference type="Proteomes" id="UP000005695"/>
    </source>
</evidence>
<dbReference type="EMBL" id="AAEW02000010">
    <property type="protein sequence ID" value="EAT15426.1"/>
    <property type="molecule type" value="Genomic_DNA"/>
</dbReference>
<sequence>MACVVVFDPTTRGRSDVFRLQLNNYEVVVFKHVEETVNWLSTCRANLIDVAALVITSKDKSPLFSQMIMTGVPTFFVGFSEQEKTEIETSLEGLAHTALCFCRREQFIDDLSKVIG</sequence>
<dbReference type="AlphaFoldDB" id="Q1JZ68"/>
<accession>Q1JZ68</accession>
<reference evidence="1" key="1">
    <citation type="submission" date="2006-05" db="EMBL/GenBank/DDBJ databases">
        <title>Annotation of the draft genome assembly of Desulfuromonas acetoxidans DSM 684.</title>
        <authorList>
            <consortium name="US DOE Joint Genome Institute (JGI-ORNL)"/>
            <person name="Larimer F."/>
            <person name="Land M."/>
            <person name="Hauser L."/>
        </authorList>
    </citation>
    <scope>NUCLEOTIDE SEQUENCE [LARGE SCALE GENOMIC DNA]</scope>
    <source>
        <strain evidence="1">DSM 684</strain>
    </source>
</reference>
<organism evidence="1 2">
    <name type="scientific">Desulfuromonas acetoxidans (strain DSM 684 / 11070)</name>
    <dbReference type="NCBI Taxonomy" id="281689"/>
    <lineage>
        <taxon>Bacteria</taxon>
        <taxon>Pseudomonadati</taxon>
        <taxon>Thermodesulfobacteriota</taxon>
        <taxon>Desulfuromonadia</taxon>
        <taxon>Desulfuromonadales</taxon>
        <taxon>Desulfuromonadaceae</taxon>
        <taxon>Desulfuromonas</taxon>
    </lineage>
</organism>
<evidence type="ECO:0000313" key="1">
    <source>
        <dbReference type="EMBL" id="EAT15426.1"/>
    </source>
</evidence>
<reference evidence="1" key="2">
    <citation type="submission" date="2006-05" db="EMBL/GenBank/DDBJ databases">
        <title>Sequencing of the draft genome and assembly of Desulfuromonas acetoxidans DSM 684.</title>
        <authorList>
            <consortium name="US DOE Joint Genome Institute (JGI-PGF)"/>
            <person name="Copeland A."/>
            <person name="Lucas S."/>
            <person name="Lapidus A."/>
            <person name="Barry K."/>
            <person name="Detter J.C."/>
            <person name="Glavina del Rio T."/>
            <person name="Hammon N."/>
            <person name="Israni S."/>
            <person name="Dalin E."/>
            <person name="Tice H."/>
            <person name="Bruce D."/>
            <person name="Pitluck S."/>
            <person name="Richardson P."/>
        </authorList>
    </citation>
    <scope>NUCLEOTIDE SEQUENCE [LARGE SCALE GENOMIC DNA]</scope>
    <source>
        <strain evidence="1">DSM 684</strain>
    </source>
</reference>
<protein>
    <submittedName>
        <fullName evidence="1">Uncharacterized protein</fullName>
    </submittedName>
</protein>
<keyword evidence="2" id="KW-1185">Reference proteome</keyword>
<name>Q1JZ68_DESA6</name>
<gene>
    <name evidence="1" type="ORF">Dace_1288</name>
</gene>
<dbReference type="RefSeq" id="WP_006000704.1">
    <property type="nucleotide sequence ID" value="NZ_AAEW02000010.1"/>
</dbReference>